<dbReference type="RefSeq" id="XP_002780293.1">
    <property type="nucleotide sequence ID" value="XM_002780247.1"/>
</dbReference>
<sequence length="321" mass="36422">MPTATYLIILAVLAFQVGIVRSHKQPQQFLMGESEGVRYYFDPWPKGMRPKLSKVDSREVNGINCTYTRPFMIQYPGTGRFAWLYTVSDIRGSRQFYSSGEIGGETCFETFESYEWKNRTVKRLAKENPVVTTANSLCAGGELVLSMAAEEPAPNGVYYGFSEDGFEATIKFDGRSRIKEVRVNDPQGEVTKLIFTMIGKAIKCYFGIPGETRFVNLIVEPVDPTKFDGTKESFHGARLNTMVGQPFDRSHLRRLFGLKEPGKLKRMRSRIARSITSIRKPGAFLHRRTMRDGMEERLLAQDDTDLELDNPATMMADYVDI</sequence>
<keyword evidence="3" id="KW-1185">Reference proteome</keyword>
<dbReference type="EMBL" id="GG676180">
    <property type="protein sequence ID" value="EER12088.1"/>
    <property type="molecule type" value="Genomic_DNA"/>
</dbReference>
<dbReference type="InParanoid" id="C5KU46"/>
<feature type="signal peptide" evidence="1">
    <location>
        <begin position="1"/>
        <end position="22"/>
    </location>
</feature>
<dbReference type="Proteomes" id="UP000007800">
    <property type="component" value="Unassembled WGS sequence"/>
</dbReference>
<reference evidence="2 3" key="1">
    <citation type="submission" date="2008-07" db="EMBL/GenBank/DDBJ databases">
        <authorList>
            <person name="El-Sayed N."/>
            <person name="Caler E."/>
            <person name="Inman J."/>
            <person name="Amedeo P."/>
            <person name="Hass B."/>
            <person name="Wortman J."/>
        </authorList>
    </citation>
    <scope>NUCLEOTIDE SEQUENCE [LARGE SCALE GENOMIC DNA]</scope>
    <source>
        <strain evidence="3">ATCC 50983 / TXsc</strain>
    </source>
</reference>
<dbReference type="OMA" id="CFETFES"/>
<dbReference type="AlphaFoldDB" id="C5KU46"/>
<evidence type="ECO:0000256" key="1">
    <source>
        <dbReference type="SAM" id="SignalP"/>
    </source>
</evidence>
<feature type="chain" id="PRO_5002954343" evidence="1">
    <location>
        <begin position="23"/>
        <end position="321"/>
    </location>
</feature>
<evidence type="ECO:0000313" key="2">
    <source>
        <dbReference type="EMBL" id="EER12088.1"/>
    </source>
</evidence>
<evidence type="ECO:0000313" key="3">
    <source>
        <dbReference type="Proteomes" id="UP000007800"/>
    </source>
</evidence>
<name>C5KU46_PERM5</name>
<keyword evidence="1" id="KW-0732">Signal</keyword>
<proteinExistence type="predicted"/>
<gene>
    <name evidence="2" type="ORF">Pmar_PMAR019194</name>
</gene>
<dbReference type="GeneID" id="9061076"/>
<organism evidence="3">
    <name type="scientific">Perkinsus marinus (strain ATCC 50983 / TXsc)</name>
    <dbReference type="NCBI Taxonomy" id="423536"/>
    <lineage>
        <taxon>Eukaryota</taxon>
        <taxon>Sar</taxon>
        <taxon>Alveolata</taxon>
        <taxon>Perkinsozoa</taxon>
        <taxon>Perkinsea</taxon>
        <taxon>Perkinsida</taxon>
        <taxon>Perkinsidae</taxon>
        <taxon>Perkinsus</taxon>
    </lineage>
</organism>
<accession>C5KU46</accession>
<protein>
    <submittedName>
        <fullName evidence="2">Uncharacterized protein</fullName>
    </submittedName>
</protein>